<dbReference type="Proteomes" id="UP000274762">
    <property type="component" value="Unassembled WGS sequence"/>
</dbReference>
<sequence>MIGADGYTNTDIMNSMMFLEPPRRLHTGTPRRRVRPTTASSPFTPVGGDLAILLTLPALVGTMVGLAMLTELQ</sequence>
<dbReference type="AlphaFoldDB" id="A0A495ITD7"/>
<organism evidence="3 4">
    <name type="scientific">Williamsia marianensis</name>
    <dbReference type="NCBI Taxonomy" id="85044"/>
    <lineage>
        <taxon>Bacteria</taxon>
        <taxon>Bacillati</taxon>
        <taxon>Actinomycetota</taxon>
        <taxon>Actinomycetes</taxon>
        <taxon>Mycobacteriales</taxon>
        <taxon>Nocardiaceae</taxon>
        <taxon>Williamsia</taxon>
    </lineage>
</organism>
<comment type="caution">
    <text evidence="3">The sequence shown here is derived from an EMBL/GenBank/DDBJ whole genome shotgun (WGS) entry which is preliminary data.</text>
</comment>
<accession>A0A495ITD7</accession>
<feature type="transmembrane region" description="Helical" evidence="2">
    <location>
        <begin position="50"/>
        <end position="69"/>
    </location>
</feature>
<evidence type="ECO:0000256" key="1">
    <source>
        <dbReference type="SAM" id="MobiDB-lite"/>
    </source>
</evidence>
<protein>
    <submittedName>
        <fullName evidence="3">Uncharacterized protein</fullName>
    </submittedName>
</protein>
<reference evidence="3 4" key="1">
    <citation type="submission" date="2018-10" db="EMBL/GenBank/DDBJ databases">
        <title>Sequencing the genomes of 1000 actinobacteria strains.</title>
        <authorList>
            <person name="Klenk H.-P."/>
        </authorList>
    </citation>
    <scope>NUCLEOTIDE SEQUENCE [LARGE SCALE GENOMIC DNA]</scope>
    <source>
        <strain evidence="3 4">DSM 44343</strain>
    </source>
</reference>
<evidence type="ECO:0000313" key="4">
    <source>
        <dbReference type="Proteomes" id="UP000274762"/>
    </source>
</evidence>
<evidence type="ECO:0000256" key="2">
    <source>
        <dbReference type="SAM" id="Phobius"/>
    </source>
</evidence>
<keyword evidence="2" id="KW-0812">Transmembrane</keyword>
<keyword evidence="2" id="KW-1133">Transmembrane helix</keyword>
<feature type="region of interest" description="Disordered" evidence="1">
    <location>
        <begin position="22"/>
        <end position="41"/>
    </location>
</feature>
<dbReference type="EMBL" id="RBKV01000002">
    <property type="protein sequence ID" value="RKR79822.1"/>
    <property type="molecule type" value="Genomic_DNA"/>
</dbReference>
<feature type="compositionally biased region" description="Basic residues" evidence="1">
    <location>
        <begin position="24"/>
        <end position="35"/>
    </location>
</feature>
<keyword evidence="2" id="KW-0472">Membrane</keyword>
<proteinExistence type="predicted"/>
<evidence type="ECO:0000313" key="3">
    <source>
        <dbReference type="EMBL" id="RKR79822.1"/>
    </source>
</evidence>
<name>A0A495ITD7_WILMA</name>
<gene>
    <name evidence="3" type="ORF">DFJ75_4965</name>
</gene>